<name>A0AAD3XTA3_NEPGR</name>
<evidence type="ECO:0000313" key="3">
    <source>
        <dbReference type="Proteomes" id="UP001279734"/>
    </source>
</evidence>
<accession>A0AAD3XTA3</accession>
<sequence length="330" mass="35285">MFEKLNSTQGLSCSALEVLTWFSLRESSGPAAKGSAGHLRRICAGSSLGGLNGPASRLFPASTLSSGISSSPVMKPLGHRHCHMAACDNMDSLGPMVLPDGTAHALDAAPAPSASAQISQPLNSRALKKPQIELADDLRPLISYSEVIAPVASGMVLCEDVAVPWSVPTPLQVSPAKEGALASKNTSTCFSSMSHSSYSVVRIGHSRKLKAASTSSTAHAPCAPRRRAKAHEYILKHQRQLQKNDQHHTAALNTITAPAKLQQWPLLPRVPPDQLSSAWFQDIKYTEYISLGFTRQQLSNSSLHSSSISSRKGSSNQEFQHWEPAASHNG</sequence>
<dbReference type="EMBL" id="BSYO01000017">
    <property type="protein sequence ID" value="GMH16857.1"/>
    <property type="molecule type" value="Genomic_DNA"/>
</dbReference>
<comment type="caution">
    <text evidence="2">The sequence shown here is derived from an EMBL/GenBank/DDBJ whole genome shotgun (WGS) entry which is preliminary data.</text>
</comment>
<evidence type="ECO:0000256" key="1">
    <source>
        <dbReference type="SAM" id="MobiDB-lite"/>
    </source>
</evidence>
<protein>
    <submittedName>
        <fullName evidence="2">Uncharacterized protein</fullName>
    </submittedName>
</protein>
<feature type="compositionally biased region" description="Low complexity" evidence="1">
    <location>
        <begin position="304"/>
        <end position="315"/>
    </location>
</feature>
<keyword evidence="3" id="KW-1185">Reference proteome</keyword>
<organism evidence="2 3">
    <name type="scientific">Nepenthes gracilis</name>
    <name type="common">Slender pitcher plant</name>
    <dbReference type="NCBI Taxonomy" id="150966"/>
    <lineage>
        <taxon>Eukaryota</taxon>
        <taxon>Viridiplantae</taxon>
        <taxon>Streptophyta</taxon>
        <taxon>Embryophyta</taxon>
        <taxon>Tracheophyta</taxon>
        <taxon>Spermatophyta</taxon>
        <taxon>Magnoliopsida</taxon>
        <taxon>eudicotyledons</taxon>
        <taxon>Gunneridae</taxon>
        <taxon>Pentapetalae</taxon>
        <taxon>Caryophyllales</taxon>
        <taxon>Nepenthaceae</taxon>
        <taxon>Nepenthes</taxon>
    </lineage>
</organism>
<feature type="region of interest" description="Disordered" evidence="1">
    <location>
        <begin position="304"/>
        <end position="330"/>
    </location>
</feature>
<gene>
    <name evidence="2" type="ORF">Nepgr_018698</name>
</gene>
<evidence type="ECO:0000313" key="2">
    <source>
        <dbReference type="EMBL" id="GMH16857.1"/>
    </source>
</evidence>
<dbReference type="AlphaFoldDB" id="A0AAD3XTA3"/>
<dbReference type="Proteomes" id="UP001279734">
    <property type="component" value="Unassembled WGS sequence"/>
</dbReference>
<reference evidence="2" key="1">
    <citation type="submission" date="2023-05" db="EMBL/GenBank/DDBJ databases">
        <title>Nepenthes gracilis genome sequencing.</title>
        <authorList>
            <person name="Fukushima K."/>
        </authorList>
    </citation>
    <scope>NUCLEOTIDE SEQUENCE</scope>
    <source>
        <strain evidence="2">SING2019-196</strain>
    </source>
</reference>
<proteinExistence type="predicted"/>